<evidence type="ECO:0000256" key="6">
    <source>
        <dbReference type="HAMAP-Rule" id="MF_00227"/>
    </source>
</evidence>
<dbReference type="GO" id="GO:0004526">
    <property type="term" value="F:ribonuclease P activity"/>
    <property type="evidence" value="ECO:0007669"/>
    <property type="project" value="UniProtKB-UniRule"/>
</dbReference>
<dbReference type="NCBIfam" id="TIGR00188">
    <property type="entry name" value="rnpA"/>
    <property type="match status" value="1"/>
</dbReference>
<keyword evidence="1 6" id="KW-0819">tRNA processing</keyword>
<evidence type="ECO:0000256" key="2">
    <source>
        <dbReference type="ARBA" id="ARBA00022722"/>
    </source>
</evidence>
<dbReference type="Proteomes" id="UP000245423">
    <property type="component" value="Chromosome 1"/>
</dbReference>
<dbReference type="GO" id="GO:0030677">
    <property type="term" value="C:ribonuclease P complex"/>
    <property type="evidence" value="ECO:0007669"/>
    <property type="project" value="TreeGrafter"/>
</dbReference>
<evidence type="ECO:0000313" key="9">
    <source>
        <dbReference type="Proteomes" id="UP000245423"/>
    </source>
</evidence>
<dbReference type="HAMAP" id="MF_00227">
    <property type="entry name" value="RNase_P"/>
    <property type="match status" value="1"/>
</dbReference>
<comment type="catalytic activity">
    <reaction evidence="6">
        <text>Endonucleolytic cleavage of RNA, removing 5'-extranucleotides from tRNA precursor.</text>
        <dbReference type="EC" id="3.1.26.5"/>
    </reaction>
</comment>
<organism evidence="8 9">
    <name type="scientific">[Clostridium] ultunense Esp</name>
    <dbReference type="NCBI Taxonomy" id="1288971"/>
    <lineage>
        <taxon>Bacteria</taxon>
        <taxon>Bacillati</taxon>
        <taxon>Bacillota</taxon>
        <taxon>Tissierellia</taxon>
        <taxon>Tissierellales</taxon>
        <taxon>Tepidimicrobiaceae</taxon>
        <taxon>Schnuerera</taxon>
    </lineage>
</organism>
<comment type="subunit">
    <text evidence="6">Consists of a catalytic RNA component (M1 or rnpB) and a protein subunit.</text>
</comment>
<dbReference type="GO" id="GO:0001682">
    <property type="term" value="P:tRNA 5'-leader removal"/>
    <property type="evidence" value="ECO:0007669"/>
    <property type="project" value="UniProtKB-UniRule"/>
</dbReference>
<keyword evidence="3 6" id="KW-0255">Endonuclease</keyword>
<name>M1ZE56_9FIRM</name>
<protein>
    <recommendedName>
        <fullName evidence="6 7">Ribonuclease P protein component</fullName>
        <shortName evidence="6">RNase P protein</shortName>
        <shortName evidence="6">RNaseP protein</shortName>
        <ecNumber evidence="6 7">3.1.26.5</ecNumber>
    </recommendedName>
    <alternativeName>
        <fullName evidence="6">Protein C5</fullName>
    </alternativeName>
</protein>
<sequence>MDKKYRLRKNQDFKKVYKRGKNYWNRNLILHVMENGLDHSRVGFTVSKKIGNSVVRNRVKRRLKEIFRRNFNNVKEEYDIIIIPKRNVVSIGHKELESAMLHVLKLADLLKDIGEK</sequence>
<evidence type="ECO:0000256" key="1">
    <source>
        <dbReference type="ARBA" id="ARBA00022694"/>
    </source>
</evidence>
<evidence type="ECO:0000256" key="7">
    <source>
        <dbReference type="NCBIfam" id="TIGR00188"/>
    </source>
</evidence>
<evidence type="ECO:0000256" key="3">
    <source>
        <dbReference type="ARBA" id="ARBA00022759"/>
    </source>
</evidence>
<dbReference type="GO" id="GO:0000049">
    <property type="term" value="F:tRNA binding"/>
    <property type="evidence" value="ECO:0007669"/>
    <property type="project" value="UniProtKB-UniRule"/>
</dbReference>
<gene>
    <name evidence="6 8" type="primary">rnpA</name>
    <name evidence="8" type="ORF">CUESP1_2702</name>
</gene>
<keyword evidence="4 6" id="KW-0378">Hydrolase</keyword>
<dbReference type="GO" id="GO:0042781">
    <property type="term" value="F:3'-tRNA processing endoribonuclease activity"/>
    <property type="evidence" value="ECO:0007669"/>
    <property type="project" value="TreeGrafter"/>
</dbReference>
<dbReference type="Gene3D" id="3.30.230.10">
    <property type="match status" value="1"/>
</dbReference>
<dbReference type="RefSeq" id="WP_005587157.1">
    <property type="nucleotide sequence ID" value="NZ_LT669839.1"/>
</dbReference>
<dbReference type="PANTHER" id="PTHR33992:SF1">
    <property type="entry name" value="RIBONUCLEASE P PROTEIN COMPONENT"/>
    <property type="match status" value="1"/>
</dbReference>
<dbReference type="EMBL" id="LT669839">
    <property type="protein sequence ID" value="SHD78040.1"/>
    <property type="molecule type" value="Genomic_DNA"/>
</dbReference>
<dbReference type="Pfam" id="PF00825">
    <property type="entry name" value="Ribonuclease_P"/>
    <property type="match status" value="1"/>
</dbReference>
<dbReference type="InterPro" id="IPR020568">
    <property type="entry name" value="Ribosomal_Su5_D2-typ_SF"/>
</dbReference>
<dbReference type="EC" id="3.1.26.5" evidence="6 7"/>
<dbReference type="InterPro" id="IPR000100">
    <property type="entry name" value="RNase_P"/>
</dbReference>
<dbReference type="InterPro" id="IPR014721">
    <property type="entry name" value="Ribsml_uS5_D2-typ_fold_subgr"/>
</dbReference>
<dbReference type="HOGENOM" id="CLU_117179_9_1_9"/>
<keyword evidence="2 6" id="KW-0540">Nuclease</keyword>
<evidence type="ECO:0000256" key="5">
    <source>
        <dbReference type="ARBA" id="ARBA00022884"/>
    </source>
</evidence>
<keyword evidence="5 6" id="KW-0694">RNA-binding</keyword>
<keyword evidence="9" id="KW-1185">Reference proteome</keyword>
<comment type="similarity">
    <text evidence="6">Belongs to the RnpA family.</text>
</comment>
<dbReference type="SUPFAM" id="SSF54211">
    <property type="entry name" value="Ribosomal protein S5 domain 2-like"/>
    <property type="match status" value="1"/>
</dbReference>
<evidence type="ECO:0000313" key="8">
    <source>
        <dbReference type="EMBL" id="SHD78040.1"/>
    </source>
</evidence>
<comment type="function">
    <text evidence="6">RNaseP catalyzes the removal of the 5'-leader sequence from pre-tRNA to produce the mature 5'-terminus. It can also cleave other RNA substrates such as 4.5S RNA. The protein component plays an auxiliary but essential role in vivo by binding to the 5'-leader sequence and broadening the substrate specificity of the ribozyme.</text>
</comment>
<dbReference type="PANTHER" id="PTHR33992">
    <property type="entry name" value="RIBONUCLEASE P PROTEIN COMPONENT"/>
    <property type="match status" value="1"/>
</dbReference>
<accession>M1ZE56</accession>
<dbReference type="OrthoDB" id="9810867at2"/>
<evidence type="ECO:0000256" key="4">
    <source>
        <dbReference type="ARBA" id="ARBA00022801"/>
    </source>
</evidence>
<proteinExistence type="inferred from homology"/>
<reference evidence="8 9" key="1">
    <citation type="submission" date="2016-11" db="EMBL/GenBank/DDBJ databases">
        <authorList>
            <person name="Manzoor S."/>
        </authorList>
    </citation>
    <scope>NUCLEOTIDE SEQUENCE [LARGE SCALE GENOMIC DNA]</scope>
    <source>
        <strain evidence="8">Clostridium ultunense strain Esp</strain>
    </source>
</reference>
<dbReference type="AlphaFoldDB" id="M1ZE56"/>